<keyword evidence="6" id="KW-1133">Transmembrane helix</keyword>
<dbReference type="EMBL" id="JAKUCV010001116">
    <property type="protein sequence ID" value="KAJ4847649.1"/>
    <property type="molecule type" value="Genomic_DNA"/>
</dbReference>
<name>A0A9Q0JMZ0_9ROSI</name>
<keyword evidence="4 8" id="KW-0863">Zinc-finger</keyword>
<evidence type="ECO:0000256" key="4">
    <source>
        <dbReference type="ARBA" id="ARBA00022771"/>
    </source>
</evidence>
<dbReference type="PANTHER" id="PTHR47168">
    <property type="entry name" value="RING ZINC FINGER DOMAIN SUPERFAMILY PROTEIN-RELATED"/>
    <property type="match status" value="1"/>
</dbReference>
<sequence length="494" mass="54115">MNSSSSSSSGSRGTRPSGSRLHRFKRKLLSSLFCAGSVSRPHGQMDDHMDESLAGSLENLAPRYSEPASSVHHLSSTYDSSTETRVSSSRTVTGASSGRGDGDMSPEFGLSNCNKSRELGSQRVSGSDSHLDGPGSSEVSPREPIQTASLDANTMSASIVGQSNENLHAAGESSGDGSHDSFAVNSGSDGSGSRVTSQPDQGFMFSDGEQELTGASVLFVDLVNINSNSLPSDLAEITGLEARRNSRRTFWDAFSRSSSGQSRDSPTIIVATSHADDLWSHDRWLLDFSGDLLYDGFGRASRHSDLRSRHRRERRWQSRYEDSDRFRDVRDRFHDVRDRQSWQTSLCSTGLHPRGTCSCEHSFGTAEEASRGARFSQIVMLADALFEVLEEIHRHRVSFSPSMLSLPAPEAIVDSFPLKDHKKPCKTENGSHDAEQCHICLVDYEEGDKIRVLPCSHEYHMLCVDKWLKEIHGVCPLCRDDVCKGANDGSASTQ</sequence>
<evidence type="ECO:0000256" key="9">
    <source>
        <dbReference type="SAM" id="MobiDB-lite"/>
    </source>
</evidence>
<proteinExistence type="predicted"/>
<organism evidence="11 12">
    <name type="scientific">Turnera subulata</name>
    <dbReference type="NCBI Taxonomy" id="218843"/>
    <lineage>
        <taxon>Eukaryota</taxon>
        <taxon>Viridiplantae</taxon>
        <taxon>Streptophyta</taxon>
        <taxon>Embryophyta</taxon>
        <taxon>Tracheophyta</taxon>
        <taxon>Spermatophyta</taxon>
        <taxon>Magnoliopsida</taxon>
        <taxon>eudicotyledons</taxon>
        <taxon>Gunneridae</taxon>
        <taxon>Pentapetalae</taxon>
        <taxon>rosids</taxon>
        <taxon>fabids</taxon>
        <taxon>Malpighiales</taxon>
        <taxon>Passifloraceae</taxon>
        <taxon>Turnera</taxon>
    </lineage>
</organism>
<keyword evidence="2" id="KW-0812">Transmembrane</keyword>
<feature type="domain" description="RING-type" evidence="10">
    <location>
        <begin position="437"/>
        <end position="479"/>
    </location>
</feature>
<keyword evidence="7" id="KW-0472">Membrane</keyword>
<evidence type="ECO:0000256" key="3">
    <source>
        <dbReference type="ARBA" id="ARBA00022723"/>
    </source>
</evidence>
<dbReference type="InterPro" id="IPR013083">
    <property type="entry name" value="Znf_RING/FYVE/PHD"/>
</dbReference>
<dbReference type="OrthoDB" id="8062037at2759"/>
<evidence type="ECO:0000256" key="8">
    <source>
        <dbReference type="PROSITE-ProRule" id="PRU00175"/>
    </source>
</evidence>
<reference evidence="11" key="2">
    <citation type="journal article" date="2023" name="Plants (Basel)">
        <title>Annotation of the Turnera subulata (Passifloraceae) Draft Genome Reveals the S-Locus Evolved after the Divergence of Turneroideae from Passifloroideae in a Stepwise Manner.</title>
        <authorList>
            <person name="Henning P.M."/>
            <person name="Roalson E.H."/>
            <person name="Mir W."/>
            <person name="McCubbin A.G."/>
            <person name="Shore J.S."/>
        </authorList>
    </citation>
    <scope>NUCLEOTIDE SEQUENCE</scope>
    <source>
        <strain evidence="11">F60SS</strain>
    </source>
</reference>
<dbReference type="GO" id="GO:0008270">
    <property type="term" value="F:zinc ion binding"/>
    <property type="evidence" value="ECO:0007669"/>
    <property type="project" value="UniProtKB-KW"/>
</dbReference>
<reference evidence="11" key="1">
    <citation type="submission" date="2022-02" db="EMBL/GenBank/DDBJ databases">
        <authorList>
            <person name="Henning P.M."/>
            <person name="McCubbin A.G."/>
            <person name="Shore J.S."/>
        </authorList>
    </citation>
    <scope>NUCLEOTIDE SEQUENCE</scope>
    <source>
        <strain evidence="11">F60SS</strain>
        <tissue evidence="11">Leaves</tissue>
    </source>
</reference>
<keyword evidence="5" id="KW-0862">Zinc</keyword>
<dbReference type="GO" id="GO:0016020">
    <property type="term" value="C:membrane"/>
    <property type="evidence" value="ECO:0007669"/>
    <property type="project" value="UniProtKB-SubCell"/>
</dbReference>
<dbReference type="InterPro" id="IPR051653">
    <property type="entry name" value="E3_ligase_sorting_rcpt"/>
</dbReference>
<keyword evidence="12" id="KW-1185">Reference proteome</keyword>
<dbReference type="PANTHER" id="PTHR47168:SF3">
    <property type="entry name" value="RING-TYPE DOMAIN-CONTAINING PROTEIN"/>
    <property type="match status" value="1"/>
</dbReference>
<feature type="compositionally biased region" description="Polar residues" evidence="9">
    <location>
        <begin position="183"/>
        <end position="200"/>
    </location>
</feature>
<dbReference type="Pfam" id="PF13639">
    <property type="entry name" value="zf-RING_2"/>
    <property type="match status" value="1"/>
</dbReference>
<dbReference type="FunFam" id="3.30.40.10:FF:000388">
    <property type="entry name" value="Putative RING zinc finger domain superfamily protein"/>
    <property type="match status" value="1"/>
</dbReference>
<feature type="region of interest" description="Disordered" evidence="9">
    <location>
        <begin position="64"/>
        <end position="143"/>
    </location>
</feature>
<dbReference type="InterPro" id="IPR001841">
    <property type="entry name" value="Znf_RING"/>
</dbReference>
<dbReference type="PROSITE" id="PS50089">
    <property type="entry name" value="ZF_RING_2"/>
    <property type="match status" value="1"/>
</dbReference>
<accession>A0A9Q0JMZ0</accession>
<dbReference type="SMART" id="SM00184">
    <property type="entry name" value="RING"/>
    <property type="match status" value="1"/>
</dbReference>
<protein>
    <recommendedName>
        <fullName evidence="10">RING-type domain-containing protein</fullName>
    </recommendedName>
</protein>
<comment type="subcellular location">
    <subcellularLocation>
        <location evidence="1">Membrane</location>
        <topology evidence="1">Single-pass membrane protein</topology>
    </subcellularLocation>
</comment>
<dbReference type="Proteomes" id="UP001141552">
    <property type="component" value="Unassembled WGS sequence"/>
</dbReference>
<evidence type="ECO:0000256" key="5">
    <source>
        <dbReference type="ARBA" id="ARBA00022833"/>
    </source>
</evidence>
<feature type="compositionally biased region" description="Low complexity" evidence="9">
    <location>
        <begin position="80"/>
        <end position="98"/>
    </location>
</feature>
<feature type="compositionally biased region" description="Low complexity" evidence="9">
    <location>
        <begin position="1"/>
        <end position="19"/>
    </location>
</feature>
<comment type="caution">
    <text evidence="11">The sequence shown here is derived from an EMBL/GenBank/DDBJ whole genome shotgun (WGS) entry which is preliminary data.</text>
</comment>
<gene>
    <name evidence="11" type="ORF">Tsubulata_002762</name>
</gene>
<evidence type="ECO:0000256" key="7">
    <source>
        <dbReference type="ARBA" id="ARBA00023136"/>
    </source>
</evidence>
<evidence type="ECO:0000256" key="1">
    <source>
        <dbReference type="ARBA" id="ARBA00004167"/>
    </source>
</evidence>
<evidence type="ECO:0000313" key="12">
    <source>
        <dbReference type="Proteomes" id="UP001141552"/>
    </source>
</evidence>
<dbReference type="SUPFAM" id="SSF57850">
    <property type="entry name" value="RING/U-box"/>
    <property type="match status" value="1"/>
</dbReference>
<dbReference type="Gene3D" id="3.30.40.10">
    <property type="entry name" value="Zinc/RING finger domain, C3HC4 (zinc finger)"/>
    <property type="match status" value="1"/>
</dbReference>
<evidence type="ECO:0000256" key="6">
    <source>
        <dbReference type="ARBA" id="ARBA00022989"/>
    </source>
</evidence>
<evidence type="ECO:0000259" key="10">
    <source>
        <dbReference type="PROSITE" id="PS50089"/>
    </source>
</evidence>
<dbReference type="AlphaFoldDB" id="A0A9Q0JMZ0"/>
<keyword evidence="3" id="KW-0479">Metal-binding</keyword>
<feature type="region of interest" description="Disordered" evidence="9">
    <location>
        <begin position="1"/>
        <end position="22"/>
    </location>
</feature>
<evidence type="ECO:0000313" key="11">
    <source>
        <dbReference type="EMBL" id="KAJ4847649.1"/>
    </source>
</evidence>
<feature type="region of interest" description="Disordered" evidence="9">
    <location>
        <begin position="167"/>
        <end position="206"/>
    </location>
</feature>
<evidence type="ECO:0000256" key="2">
    <source>
        <dbReference type="ARBA" id="ARBA00022692"/>
    </source>
</evidence>